<dbReference type="Proteomes" id="UP001359886">
    <property type="component" value="Unassembled WGS sequence"/>
</dbReference>
<name>A0AAW9RGG6_9GAMM</name>
<reference evidence="5 6" key="1">
    <citation type="submission" date="2024-02" db="EMBL/GenBank/DDBJ databases">
        <title>A novel Wenzhouxiangellaceae bacterium, isolated from coastal sediments.</title>
        <authorList>
            <person name="Du Z.-J."/>
            <person name="Ye Y.-Q."/>
            <person name="Zhang X.-Y."/>
        </authorList>
    </citation>
    <scope>NUCLEOTIDE SEQUENCE [LARGE SCALE GENOMIC DNA]</scope>
    <source>
        <strain evidence="5 6">CH-27</strain>
    </source>
</reference>
<dbReference type="Gene3D" id="1.10.1660.10">
    <property type="match status" value="1"/>
</dbReference>
<dbReference type="InterPro" id="IPR009061">
    <property type="entry name" value="DNA-bd_dom_put_sf"/>
</dbReference>
<dbReference type="InterPro" id="IPR047057">
    <property type="entry name" value="MerR_fam"/>
</dbReference>
<evidence type="ECO:0000256" key="1">
    <source>
        <dbReference type="ARBA" id="ARBA00023015"/>
    </source>
</evidence>
<dbReference type="GO" id="GO:0003677">
    <property type="term" value="F:DNA binding"/>
    <property type="evidence" value="ECO:0007669"/>
    <property type="project" value="UniProtKB-KW"/>
</dbReference>
<dbReference type="AlphaFoldDB" id="A0AAW9RGG6"/>
<dbReference type="PRINTS" id="PR00040">
    <property type="entry name" value="HTHMERR"/>
</dbReference>
<dbReference type="SUPFAM" id="SSF46955">
    <property type="entry name" value="Putative DNA-binding domain"/>
    <property type="match status" value="1"/>
</dbReference>
<dbReference type="RefSeq" id="WP_354696170.1">
    <property type="nucleotide sequence ID" value="NZ_JAZHOG010000010.1"/>
</dbReference>
<evidence type="ECO:0000256" key="2">
    <source>
        <dbReference type="ARBA" id="ARBA00023125"/>
    </source>
</evidence>
<evidence type="ECO:0000256" key="3">
    <source>
        <dbReference type="ARBA" id="ARBA00023163"/>
    </source>
</evidence>
<dbReference type="PANTHER" id="PTHR30204">
    <property type="entry name" value="REDOX-CYCLING DRUG-SENSING TRANSCRIPTIONAL ACTIVATOR SOXR"/>
    <property type="match status" value="1"/>
</dbReference>
<dbReference type="InterPro" id="IPR000551">
    <property type="entry name" value="MerR-type_HTH_dom"/>
</dbReference>
<protein>
    <submittedName>
        <fullName evidence="5">Heavy metal-responsive transcriptional regulator</fullName>
    </submittedName>
</protein>
<keyword evidence="1" id="KW-0805">Transcription regulation</keyword>
<evidence type="ECO:0000313" key="6">
    <source>
        <dbReference type="Proteomes" id="UP001359886"/>
    </source>
</evidence>
<keyword evidence="3" id="KW-0804">Transcription</keyword>
<dbReference type="PANTHER" id="PTHR30204:SF94">
    <property type="entry name" value="HEAVY METAL-DEPENDENT TRANSCRIPTIONAL REGULATOR HI_0293-RELATED"/>
    <property type="match status" value="1"/>
</dbReference>
<evidence type="ECO:0000259" key="4">
    <source>
        <dbReference type="PROSITE" id="PS50937"/>
    </source>
</evidence>
<gene>
    <name evidence="5" type="ORF">V3330_14525</name>
</gene>
<accession>A0AAW9RGG6</accession>
<evidence type="ECO:0000313" key="5">
    <source>
        <dbReference type="EMBL" id="MEJ8568846.1"/>
    </source>
</evidence>
<feature type="domain" description="HTH merR-type" evidence="4">
    <location>
        <begin position="3"/>
        <end position="72"/>
    </location>
</feature>
<proteinExistence type="predicted"/>
<dbReference type="SMART" id="SM00422">
    <property type="entry name" value="HTH_MERR"/>
    <property type="match status" value="1"/>
</dbReference>
<dbReference type="GO" id="GO:0003700">
    <property type="term" value="F:DNA-binding transcription factor activity"/>
    <property type="evidence" value="ECO:0007669"/>
    <property type="project" value="InterPro"/>
</dbReference>
<dbReference type="Pfam" id="PF00376">
    <property type="entry name" value="MerR"/>
    <property type="match status" value="1"/>
</dbReference>
<dbReference type="EMBL" id="JAZHOG010000010">
    <property type="protein sequence ID" value="MEJ8568846.1"/>
    <property type="molecule type" value="Genomic_DNA"/>
</dbReference>
<sequence length="132" mass="14556">MSALRIGQLAAETGVTVEAIRYYEQQALIPEAPRSPSGFRCFPPDTVKRVRFIQRAQDLGFSLRDIHGLLGLRNEPGASCAAVKARAEKKLSEVDRKIFELMRIRTALANLSEQCVAQADLGDCPILDALED</sequence>
<dbReference type="CDD" id="cd04770">
    <property type="entry name" value="HTH_HMRTR"/>
    <property type="match status" value="1"/>
</dbReference>
<dbReference type="PROSITE" id="PS50937">
    <property type="entry name" value="HTH_MERR_2"/>
    <property type="match status" value="1"/>
</dbReference>
<organism evidence="5 6">
    <name type="scientific">Elongatibacter sediminis</name>
    <dbReference type="NCBI Taxonomy" id="3119006"/>
    <lineage>
        <taxon>Bacteria</taxon>
        <taxon>Pseudomonadati</taxon>
        <taxon>Pseudomonadota</taxon>
        <taxon>Gammaproteobacteria</taxon>
        <taxon>Chromatiales</taxon>
        <taxon>Wenzhouxiangellaceae</taxon>
        <taxon>Elongatibacter</taxon>
    </lineage>
</organism>
<comment type="caution">
    <text evidence="5">The sequence shown here is derived from an EMBL/GenBank/DDBJ whole genome shotgun (WGS) entry which is preliminary data.</text>
</comment>
<dbReference type="InterPro" id="IPR015358">
    <property type="entry name" value="Tscrpt_reg_MerR_DNA-bd"/>
</dbReference>
<keyword evidence="2" id="KW-0238">DNA-binding</keyword>
<dbReference type="Pfam" id="PF09278">
    <property type="entry name" value="MerR-DNA-bind"/>
    <property type="match status" value="1"/>
</dbReference>
<keyword evidence="6" id="KW-1185">Reference proteome</keyword>